<dbReference type="EMBL" id="QXFT01000472">
    <property type="protein sequence ID" value="KAE9342995.1"/>
    <property type="molecule type" value="Genomic_DNA"/>
</dbReference>
<evidence type="ECO:0000313" key="5">
    <source>
        <dbReference type="Proteomes" id="UP000429607"/>
    </source>
</evidence>
<dbReference type="EMBL" id="QXFU01002509">
    <property type="protein sequence ID" value="KAE8984850.1"/>
    <property type="molecule type" value="Genomic_DNA"/>
</dbReference>
<dbReference type="Proteomes" id="UP000434957">
    <property type="component" value="Unassembled WGS sequence"/>
</dbReference>
<sequence>MDSKAITTSDSDDDSSEDDDNSAGLAAAGRGLQDPTSVLPRPGRAGGMLPVGRALVAPPARTPAASPTAPQHFDDPGAAQNAEDGCASAASRPADPANDDGGPGRAAGMLPVPVVPGAARSVATARVLAAD</sequence>
<keyword evidence="6" id="KW-1185">Reference proteome</keyword>
<feature type="region of interest" description="Disordered" evidence="1">
    <location>
        <begin position="1"/>
        <end position="110"/>
    </location>
</feature>
<evidence type="ECO:0000313" key="3">
    <source>
        <dbReference type="EMBL" id="KAE9036229.1"/>
    </source>
</evidence>
<organism evidence="2 7">
    <name type="scientific">Phytophthora rubi</name>
    <dbReference type="NCBI Taxonomy" id="129364"/>
    <lineage>
        <taxon>Eukaryota</taxon>
        <taxon>Sar</taxon>
        <taxon>Stramenopiles</taxon>
        <taxon>Oomycota</taxon>
        <taxon>Peronosporomycetes</taxon>
        <taxon>Peronosporales</taxon>
        <taxon>Peronosporaceae</taxon>
        <taxon>Phytophthora</taxon>
    </lineage>
</organism>
<dbReference type="EMBL" id="QXFV01000483">
    <property type="protein sequence ID" value="KAE9036229.1"/>
    <property type="molecule type" value="Genomic_DNA"/>
</dbReference>
<evidence type="ECO:0000313" key="2">
    <source>
        <dbReference type="EMBL" id="KAE8984850.1"/>
    </source>
</evidence>
<proteinExistence type="predicted"/>
<name>A0A6A3IS07_9STRA</name>
<reference evidence="5 7" key="1">
    <citation type="submission" date="2018-09" db="EMBL/GenBank/DDBJ databases">
        <title>Genomic investigation of the strawberry pathogen Phytophthora fragariae indicates pathogenicity is determined by transcriptional variation in three key races.</title>
        <authorList>
            <person name="Adams T.M."/>
            <person name="Armitage A.D."/>
            <person name="Sobczyk M.K."/>
            <person name="Bates H.J."/>
            <person name="Dunwell J.M."/>
            <person name="Nellist C.F."/>
            <person name="Harrison R.J."/>
        </authorList>
    </citation>
    <scope>NUCLEOTIDE SEQUENCE [LARGE SCALE GENOMIC DNA]</scope>
    <source>
        <strain evidence="3 5">SCRP249</strain>
        <strain evidence="2 7">SCRP324</strain>
        <strain evidence="4 6">SCRP333</strain>
    </source>
</reference>
<evidence type="ECO:0000256" key="1">
    <source>
        <dbReference type="SAM" id="MobiDB-lite"/>
    </source>
</evidence>
<evidence type="ECO:0000313" key="4">
    <source>
        <dbReference type="EMBL" id="KAE9342995.1"/>
    </source>
</evidence>
<feature type="compositionally biased region" description="Low complexity" evidence="1">
    <location>
        <begin position="57"/>
        <end position="70"/>
    </location>
</feature>
<protein>
    <submittedName>
        <fullName evidence="2">Uncharacterized protein</fullName>
    </submittedName>
</protein>
<dbReference type="Proteomes" id="UP000435112">
    <property type="component" value="Unassembled WGS sequence"/>
</dbReference>
<evidence type="ECO:0000313" key="7">
    <source>
        <dbReference type="Proteomes" id="UP000435112"/>
    </source>
</evidence>
<dbReference type="Proteomes" id="UP000429607">
    <property type="component" value="Unassembled WGS sequence"/>
</dbReference>
<evidence type="ECO:0000313" key="6">
    <source>
        <dbReference type="Proteomes" id="UP000434957"/>
    </source>
</evidence>
<feature type="compositionally biased region" description="Acidic residues" evidence="1">
    <location>
        <begin position="10"/>
        <end position="21"/>
    </location>
</feature>
<gene>
    <name evidence="3" type="ORF">PR001_g8941</name>
    <name evidence="2" type="ORF">PR002_g22810</name>
    <name evidence="4" type="ORF">PR003_g9190</name>
</gene>
<accession>A0A6A3IS07</accession>
<dbReference type="AlphaFoldDB" id="A0A6A3IS07"/>
<comment type="caution">
    <text evidence="2">The sequence shown here is derived from an EMBL/GenBank/DDBJ whole genome shotgun (WGS) entry which is preliminary data.</text>
</comment>